<reference evidence="1" key="1">
    <citation type="submission" date="2014-11" db="EMBL/GenBank/DDBJ databases">
        <authorList>
            <person name="Otto D Thomas"/>
            <person name="Naeem Raeece"/>
        </authorList>
    </citation>
    <scope>NUCLEOTIDE SEQUENCE</scope>
</reference>
<protein>
    <recommendedName>
        <fullName evidence="2">BTB domain-containing protein</fullName>
    </recommendedName>
</protein>
<sequence>MEDTEEGTSNIYYPQLQDVTFGQTSQAAHNSKPARTITFTAIDTGEQKTLRVLEESLRKCAYFDSLLSGNWSKVDVNRVKLPTGAWMGFLDLLFDFLDSDDDRQSQ</sequence>
<dbReference type="EMBL" id="CDMZ01000510">
    <property type="protein sequence ID" value="CEM15836.1"/>
    <property type="molecule type" value="Genomic_DNA"/>
</dbReference>
<evidence type="ECO:0000313" key="1">
    <source>
        <dbReference type="EMBL" id="CEM15836.1"/>
    </source>
</evidence>
<name>A0A0G4FNN8_9ALVE</name>
<accession>A0A0G4FNN8</accession>
<gene>
    <name evidence="1" type="ORF">Cvel_17963</name>
</gene>
<organism evidence="1">
    <name type="scientific">Chromera velia CCMP2878</name>
    <dbReference type="NCBI Taxonomy" id="1169474"/>
    <lineage>
        <taxon>Eukaryota</taxon>
        <taxon>Sar</taxon>
        <taxon>Alveolata</taxon>
        <taxon>Colpodellida</taxon>
        <taxon>Chromeraceae</taxon>
        <taxon>Chromera</taxon>
    </lineage>
</organism>
<proteinExistence type="predicted"/>
<dbReference type="AlphaFoldDB" id="A0A0G4FNN8"/>
<dbReference type="VEuPathDB" id="CryptoDB:Cvel_17963"/>
<evidence type="ECO:0008006" key="2">
    <source>
        <dbReference type="Google" id="ProtNLM"/>
    </source>
</evidence>